<comment type="catalytic activity">
    <reaction evidence="8 9">
        <text>D-glyceraldehyde 3-phosphate = dihydroxyacetone phosphate</text>
        <dbReference type="Rhea" id="RHEA:18585"/>
        <dbReference type="ChEBI" id="CHEBI:57642"/>
        <dbReference type="ChEBI" id="CHEBI:59776"/>
        <dbReference type="EC" id="5.3.1.1"/>
    </reaction>
</comment>
<dbReference type="Proteomes" id="UP000324760">
    <property type="component" value="Chromosome"/>
</dbReference>
<dbReference type="GO" id="GO:0019563">
    <property type="term" value="P:glycerol catabolic process"/>
    <property type="evidence" value="ECO:0007669"/>
    <property type="project" value="TreeGrafter"/>
</dbReference>
<dbReference type="Gene3D" id="3.20.20.70">
    <property type="entry name" value="Aldolase class I"/>
    <property type="match status" value="1"/>
</dbReference>
<comment type="subcellular location">
    <subcellularLocation>
        <location evidence="8 9">Cytoplasm</location>
    </subcellularLocation>
</comment>
<feature type="binding site" evidence="8">
    <location>
        <begin position="9"/>
        <end position="11"/>
    </location>
    <ligand>
        <name>substrate</name>
    </ligand>
</feature>
<evidence type="ECO:0000256" key="4">
    <source>
        <dbReference type="ARBA" id="ARBA00022432"/>
    </source>
</evidence>
<dbReference type="OrthoDB" id="9809429at2"/>
<evidence type="ECO:0000256" key="8">
    <source>
        <dbReference type="HAMAP-Rule" id="MF_00147"/>
    </source>
</evidence>
<protein>
    <recommendedName>
        <fullName evidence="8 9">Triosephosphate isomerase</fullName>
        <shortName evidence="8">TIM</shortName>
        <shortName evidence="8">TPI</shortName>
        <ecNumber evidence="8 9">5.3.1.1</ecNumber>
    </recommendedName>
    <alternativeName>
        <fullName evidence="8">Triose-phosphate isomerase</fullName>
    </alternativeName>
</protein>
<dbReference type="PANTHER" id="PTHR21139:SF42">
    <property type="entry name" value="TRIOSEPHOSPHATE ISOMERASE"/>
    <property type="match status" value="1"/>
</dbReference>
<comment type="function">
    <text evidence="8">Involved in the gluconeogenesis. Catalyzes stereospecifically the conversion of dihydroxyacetone phosphate (DHAP) to D-glyceraldehyde-3-phosphate (G3P).</text>
</comment>
<feature type="binding site" evidence="8">
    <location>
        <position position="170"/>
    </location>
    <ligand>
        <name>substrate</name>
    </ligand>
</feature>
<dbReference type="KEGG" id="ncu:F0U83_15265"/>
<dbReference type="SUPFAM" id="SSF51351">
    <property type="entry name" value="Triosephosphate isomerase (TIM)"/>
    <property type="match status" value="1"/>
</dbReference>
<dbReference type="EMBL" id="CP043869">
    <property type="protein sequence ID" value="QEQ97963.1"/>
    <property type="molecule type" value="Genomic_DNA"/>
</dbReference>
<keyword evidence="7 8" id="KW-0413">Isomerase</keyword>
<dbReference type="AlphaFoldDB" id="A0A5P1REC7"/>
<keyword evidence="6 8" id="KW-0324">Glycolysis</keyword>
<comment type="pathway">
    <text evidence="1 8 9">Carbohydrate degradation; glycolysis; D-glyceraldehyde 3-phosphate from glycerone phosphate: step 1/1.</text>
</comment>
<dbReference type="InterPro" id="IPR000652">
    <property type="entry name" value="Triosephosphate_isomerase"/>
</dbReference>
<sequence>MRQKIVAGNWKMNGSLEFANDFVSGVNRAVLPDAIDVVICPPAPYLLTVSSQIKGAKVGAQNVYFETSGAYTGELSPKILQDVGCKYVLVGHSERRALLSEVDGQIAKKVKAAIDCDLKVILCVGETLEQRASGKLEEVISAQVLAGTSLLDVVEFGSLVVAYEPVWAIGTGQTASPQQAQEVHALIRSLLVKLAGETAAENVSILYGGSVSASTAAEIFAQADIDGGLVGGASLKLEEFLVICDHCANAIVGGK</sequence>
<dbReference type="CDD" id="cd00311">
    <property type="entry name" value="TIM"/>
    <property type="match status" value="1"/>
</dbReference>
<accession>A0A5P1REC7</accession>
<dbReference type="UniPathway" id="UPA00138"/>
<evidence type="ECO:0000256" key="5">
    <source>
        <dbReference type="ARBA" id="ARBA00022490"/>
    </source>
</evidence>
<dbReference type="UniPathway" id="UPA00109">
    <property type="reaction ID" value="UER00189"/>
</dbReference>
<dbReference type="InterPro" id="IPR035990">
    <property type="entry name" value="TIM_sf"/>
</dbReference>
<dbReference type="PANTHER" id="PTHR21139">
    <property type="entry name" value="TRIOSEPHOSPHATE ISOMERASE"/>
    <property type="match status" value="1"/>
</dbReference>
<dbReference type="GO" id="GO:0046166">
    <property type="term" value="P:glyceraldehyde-3-phosphate biosynthetic process"/>
    <property type="evidence" value="ECO:0007669"/>
    <property type="project" value="TreeGrafter"/>
</dbReference>
<feature type="active site" description="Electrophile" evidence="8">
    <location>
        <position position="92"/>
    </location>
</feature>
<feature type="binding site" evidence="8">
    <location>
        <begin position="231"/>
        <end position="232"/>
    </location>
    <ligand>
        <name>substrate</name>
    </ligand>
</feature>
<evidence type="ECO:0000256" key="6">
    <source>
        <dbReference type="ARBA" id="ARBA00023152"/>
    </source>
</evidence>
<dbReference type="GO" id="GO:0004807">
    <property type="term" value="F:triose-phosphate isomerase activity"/>
    <property type="evidence" value="ECO:0007669"/>
    <property type="project" value="UniProtKB-UniRule"/>
</dbReference>
<dbReference type="RefSeq" id="WP_138989059.1">
    <property type="nucleotide sequence ID" value="NZ_CP043869.1"/>
</dbReference>
<dbReference type="HAMAP" id="MF_00147_B">
    <property type="entry name" value="TIM_B"/>
    <property type="match status" value="1"/>
</dbReference>
<dbReference type="InterPro" id="IPR020861">
    <property type="entry name" value="Triosephosphate_isomerase_AS"/>
</dbReference>
<dbReference type="PROSITE" id="PS00171">
    <property type="entry name" value="TIM_1"/>
    <property type="match status" value="1"/>
</dbReference>
<reference evidence="10 11" key="1">
    <citation type="journal article" date="2019" name="Biochem. Eng. J.">
        <title>Metabolic engineering of the marine bacteria Neptunomonas concharum for the production of acetoin and meso-2,3-butanediol from acetate.</title>
        <authorList>
            <person name="Li W."/>
            <person name="Pu N."/>
            <person name="Liu C.-X."/>
            <person name="Yuan Q.-P."/>
            <person name="Li Z.-J."/>
        </authorList>
    </citation>
    <scope>NUCLEOTIDE SEQUENCE [LARGE SCALE GENOMIC DNA]</scope>
    <source>
        <strain evidence="10 11">JCM17730</strain>
    </source>
</reference>
<dbReference type="EC" id="5.3.1.1" evidence="8 9"/>
<dbReference type="GO" id="GO:0006096">
    <property type="term" value="P:glycolytic process"/>
    <property type="evidence" value="ECO:0007669"/>
    <property type="project" value="UniProtKB-UniRule"/>
</dbReference>
<proteinExistence type="inferred from homology"/>
<dbReference type="Pfam" id="PF00121">
    <property type="entry name" value="TIM"/>
    <property type="match status" value="1"/>
</dbReference>
<comment type="pathway">
    <text evidence="8 9">Carbohydrate biosynthesis; gluconeogenesis.</text>
</comment>
<evidence type="ECO:0000313" key="11">
    <source>
        <dbReference type="Proteomes" id="UP000324760"/>
    </source>
</evidence>
<feature type="active site" description="Proton acceptor" evidence="8">
    <location>
        <position position="164"/>
    </location>
</feature>
<dbReference type="GO" id="GO:0005829">
    <property type="term" value="C:cytosol"/>
    <property type="evidence" value="ECO:0007669"/>
    <property type="project" value="TreeGrafter"/>
</dbReference>
<dbReference type="NCBIfam" id="TIGR00419">
    <property type="entry name" value="tim"/>
    <property type="match status" value="1"/>
</dbReference>
<evidence type="ECO:0000256" key="7">
    <source>
        <dbReference type="ARBA" id="ARBA00023235"/>
    </source>
</evidence>
<comment type="subunit">
    <text evidence="8 9">Homodimer.</text>
</comment>
<comment type="similarity">
    <text evidence="3 8 9">Belongs to the triosephosphate isomerase family.</text>
</comment>
<keyword evidence="5 8" id="KW-0963">Cytoplasm</keyword>
<dbReference type="InterPro" id="IPR022896">
    <property type="entry name" value="TrioseP_Isoase_bac/euk"/>
</dbReference>
<dbReference type="InterPro" id="IPR013785">
    <property type="entry name" value="Aldolase_TIM"/>
</dbReference>
<gene>
    <name evidence="8" type="primary">tpiA</name>
    <name evidence="10" type="ORF">F0U83_15265</name>
</gene>
<dbReference type="GO" id="GO:0006094">
    <property type="term" value="P:gluconeogenesis"/>
    <property type="evidence" value="ECO:0007669"/>
    <property type="project" value="UniProtKB-UniRule"/>
</dbReference>
<comment type="pathway">
    <text evidence="2">Carbohydrate metabolism; erythritol degradation.</text>
</comment>
<keyword evidence="4 8" id="KW-0312">Gluconeogenesis</keyword>
<name>A0A5P1REC7_9GAMM</name>
<dbReference type="PROSITE" id="PS51440">
    <property type="entry name" value="TIM_2"/>
    <property type="match status" value="1"/>
</dbReference>
<dbReference type="FunFam" id="3.20.20.70:FF:000016">
    <property type="entry name" value="Triosephosphate isomerase"/>
    <property type="match status" value="1"/>
</dbReference>
<evidence type="ECO:0000256" key="9">
    <source>
        <dbReference type="RuleBase" id="RU363013"/>
    </source>
</evidence>
<evidence type="ECO:0000313" key="10">
    <source>
        <dbReference type="EMBL" id="QEQ97963.1"/>
    </source>
</evidence>
<evidence type="ECO:0000256" key="2">
    <source>
        <dbReference type="ARBA" id="ARBA00004939"/>
    </source>
</evidence>
<organism evidence="10 11">
    <name type="scientific">Neptunomonas concharum</name>
    <dbReference type="NCBI Taxonomy" id="1031538"/>
    <lineage>
        <taxon>Bacteria</taxon>
        <taxon>Pseudomonadati</taxon>
        <taxon>Pseudomonadota</taxon>
        <taxon>Gammaproteobacteria</taxon>
        <taxon>Oceanospirillales</taxon>
        <taxon>Oceanospirillaceae</taxon>
        <taxon>Neptunomonas</taxon>
    </lineage>
</organism>
<keyword evidence="11" id="KW-1185">Reference proteome</keyword>
<evidence type="ECO:0000256" key="1">
    <source>
        <dbReference type="ARBA" id="ARBA00004680"/>
    </source>
</evidence>
<feature type="binding site" evidence="8">
    <location>
        <position position="210"/>
    </location>
    <ligand>
        <name>substrate</name>
    </ligand>
</feature>
<evidence type="ECO:0000256" key="3">
    <source>
        <dbReference type="ARBA" id="ARBA00007422"/>
    </source>
</evidence>